<keyword evidence="1" id="KW-0472">Membrane</keyword>
<keyword evidence="3" id="KW-1185">Reference proteome</keyword>
<organism evidence="2 3">
    <name type="scientific">Methylacidimicrobium tartarophylax</name>
    <dbReference type="NCBI Taxonomy" id="1041768"/>
    <lineage>
        <taxon>Bacteria</taxon>
        <taxon>Pseudomonadati</taxon>
        <taxon>Verrucomicrobiota</taxon>
        <taxon>Methylacidimicrobium</taxon>
    </lineage>
</organism>
<proteinExistence type="predicted"/>
<reference evidence="2 3" key="1">
    <citation type="submission" date="2019-09" db="EMBL/GenBank/DDBJ databases">
        <authorList>
            <person name="Cremers G."/>
        </authorList>
    </citation>
    <scope>NUCLEOTIDE SEQUENCE [LARGE SCALE GENOMIC DNA]</scope>
    <source>
        <strain evidence="2">4A</strain>
    </source>
</reference>
<keyword evidence="1" id="KW-0812">Transmembrane</keyword>
<sequence>MKARFFLLIPFDMGLELDFREPETKGLMKQFARPRTEPVTFRGTLLAEGDAVARIYNFGVGILQLSFSVQGDLNFYASLASRIDSLRLGKAPIPDWARATIGEVLAEAKEFATYRYDFRLEEVQVFPILSLEPGFVGDAEVFLRENRKTLYGMVSGEPNYDILSSFVLDQEKLVNFGYYENELILIKRFGAVVSSQESGTILDMIRLAYAVYWNLRSYNSLLDREIGRARGLVAHLPPWHKFWVMPRWYERFSSEAMDFVRDKLAIVESLYQVFGNVLRIDSDWHLRTIHRYVEQVFDIGDLSKAVNAKLDRIEQCYSAAQDFISTNFFIAVEILLMLSFAWMIFDTVLLFVIAHK</sequence>
<dbReference type="Proteomes" id="UP000334923">
    <property type="component" value="Unassembled WGS sequence"/>
</dbReference>
<name>A0A5E6MMN7_9BACT</name>
<evidence type="ECO:0000313" key="2">
    <source>
        <dbReference type="EMBL" id="VVM07311.1"/>
    </source>
</evidence>
<evidence type="ECO:0008006" key="4">
    <source>
        <dbReference type="Google" id="ProtNLM"/>
    </source>
</evidence>
<feature type="transmembrane region" description="Helical" evidence="1">
    <location>
        <begin position="328"/>
        <end position="354"/>
    </location>
</feature>
<accession>A0A5E6MMN7</accession>
<dbReference type="AlphaFoldDB" id="A0A5E6MMN7"/>
<evidence type="ECO:0000256" key="1">
    <source>
        <dbReference type="SAM" id="Phobius"/>
    </source>
</evidence>
<keyword evidence="1" id="KW-1133">Transmembrane helix</keyword>
<protein>
    <recommendedName>
        <fullName evidence="4">DUF155 domain-containing protein</fullName>
    </recommendedName>
</protein>
<evidence type="ECO:0000313" key="3">
    <source>
        <dbReference type="Proteomes" id="UP000334923"/>
    </source>
</evidence>
<dbReference type="OrthoDB" id="179406at2"/>
<gene>
    <name evidence="2" type="ORF">MAMT_01671</name>
</gene>
<dbReference type="EMBL" id="CABFVA020000087">
    <property type="protein sequence ID" value="VVM07311.1"/>
    <property type="molecule type" value="Genomic_DNA"/>
</dbReference>
<dbReference type="RefSeq" id="WP_142660490.1">
    <property type="nucleotide sequence ID" value="NZ_CABFVA020000087.1"/>
</dbReference>